<evidence type="ECO:0000256" key="6">
    <source>
        <dbReference type="ARBA" id="ARBA00023157"/>
    </source>
</evidence>
<evidence type="ECO:0000256" key="1">
    <source>
        <dbReference type="ARBA" id="ARBA00004613"/>
    </source>
</evidence>
<dbReference type="InterPro" id="IPR009079">
    <property type="entry name" value="4_helix_cytokine-like_core"/>
</dbReference>
<dbReference type="FunFam" id="1.20.1250.10:FF:000044">
    <property type="entry name" value="Interferon kappa"/>
    <property type="match status" value="1"/>
</dbReference>
<dbReference type="AlphaFoldDB" id="A0A1U7SKU4"/>
<keyword evidence="5 7" id="KW-0051">Antiviral defense</keyword>
<evidence type="ECO:0000256" key="7">
    <source>
        <dbReference type="RuleBase" id="RU000436"/>
    </source>
</evidence>
<dbReference type="Pfam" id="PF00143">
    <property type="entry name" value="Interferon"/>
    <property type="match status" value="1"/>
</dbReference>
<dbReference type="OrthoDB" id="8922121at2759"/>
<dbReference type="SUPFAM" id="SSF47266">
    <property type="entry name" value="4-helical cytokines"/>
    <property type="match status" value="1"/>
</dbReference>
<comment type="subcellular location">
    <subcellularLocation>
        <location evidence="1">Secreted</location>
    </subcellularLocation>
</comment>
<keyword evidence="8" id="KW-0812">Transmembrane</keyword>
<dbReference type="GO" id="GO:0051607">
    <property type="term" value="P:defense response to virus"/>
    <property type="evidence" value="ECO:0007669"/>
    <property type="project" value="UniProtKB-KW"/>
</dbReference>
<dbReference type="KEGG" id="csyr:103249320"/>
<evidence type="ECO:0000256" key="8">
    <source>
        <dbReference type="SAM" id="Phobius"/>
    </source>
</evidence>
<dbReference type="GO" id="GO:0005125">
    <property type="term" value="F:cytokine activity"/>
    <property type="evidence" value="ECO:0007669"/>
    <property type="project" value="UniProtKB-KW"/>
</dbReference>
<dbReference type="Proteomes" id="UP000189704">
    <property type="component" value="Unplaced"/>
</dbReference>
<evidence type="ECO:0000256" key="3">
    <source>
        <dbReference type="ARBA" id="ARBA00022514"/>
    </source>
</evidence>
<dbReference type="CTD" id="56832"/>
<dbReference type="GO" id="GO:0005126">
    <property type="term" value="F:cytokine receptor binding"/>
    <property type="evidence" value="ECO:0007669"/>
    <property type="project" value="InterPro"/>
</dbReference>
<keyword evidence="4" id="KW-0964">Secreted</keyword>
<dbReference type="RefSeq" id="XP_008046150.2">
    <property type="nucleotide sequence ID" value="XM_008047959.2"/>
</dbReference>
<dbReference type="PROSITE" id="PS00252">
    <property type="entry name" value="INTERFERON_A_B_D"/>
    <property type="match status" value="1"/>
</dbReference>
<keyword evidence="8" id="KW-0472">Membrane</keyword>
<dbReference type="SMART" id="SM00076">
    <property type="entry name" value="IFabd"/>
    <property type="match status" value="1"/>
</dbReference>
<proteinExistence type="inferred from homology"/>
<accession>A0A1U7SKU4</accession>
<comment type="similarity">
    <text evidence="2 7">Belongs to the alpha/beta interferon family.</text>
</comment>
<evidence type="ECO:0000256" key="4">
    <source>
        <dbReference type="ARBA" id="ARBA00022525"/>
    </source>
</evidence>
<protein>
    <submittedName>
        <fullName evidence="10">Interferon kappa</fullName>
    </submittedName>
</protein>
<organism evidence="9 10">
    <name type="scientific">Carlito syrichta</name>
    <name type="common">Philippine tarsier</name>
    <name type="synonym">Tarsius syrichta</name>
    <dbReference type="NCBI Taxonomy" id="1868482"/>
    <lineage>
        <taxon>Eukaryota</taxon>
        <taxon>Metazoa</taxon>
        <taxon>Chordata</taxon>
        <taxon>Craniata</taxon>
        <taxon>Vertebrata</taxon>
        <taxon>Euteleostomi</taxon>
        <taxon>Mammalia</taxon>
        <taxon>Eutheria</taxon>
        <taxon>Euarchontoglires</taxon>
        <taxon>Primates</taxon>
        <taxon>Haplorrhini</taxon>
        <taxon>Tarsiiformes</taxon>
        <taxon>Tarsiidae</taxon>
        <taxon>Carlito</taxon>
    </lineage>
</organism>
<sequence length="240" mass="29258">MRKLLPLKISRYMKESLRHHYQPWVLWIFSSQKKTITKPDMNQKCKWLTFLMGLFITGILSLDCNFLNVHLRRVTWQNLRLLSSMSNSFPVECLRESKAFALLQENRSYTQPMKRDIKQAFYVMSMQVFNIFSQHTFISTWKQKHLKQILMGLDQQAEYVKQCLEEEEKEDMEEMNKDEMTHSGTGVSQLRGLELRRYFNRIYNFLKEKKYNHCAWELVQVEIRRCLYYFYKFTELLRRK</sequence>
<dbReference type="InterPro" id="IPR000471">
    <property type="entry name" value="Interferon_alpha/beta/delta"/>
</dbReference>
<name>A0A1U7SKU4_CARSF</name>
<dbReference type="PANTHER" id="PTHR11691:SF6">
    <property type="entry name" value="INTERFERON KAPPA"/>
    <property type="match status" value="1"/>
</dbReference>
<dbReference type="PRINTS" id="PR00266">
    <property type="entry name" value="INTERFERONAB"/>
</dbReference>
<keyword evidence="9" id="KW-1185">Reference proteome</keyword>
<keyword evidence="8" id="KW-1133">Transmembrane helix</keyword>
<reference evidence="10" key="1">
    <citation type="submission" date="2025-08" db="UniProtKB">
        <authorList>
            <consortium name="RefSeq"/>
        </authorList>
    </citation>
    <scope>IDENTIFICATION</scope>
</reference>
<keyword evidence="6" id="KW-1015">Disulfide bond</keyword>
<dbReference type="GeneID" id="103249320"/>
<evidence type="ECO:0000256" key="2">
    <source>
        <dbReference type="ARBA" id="ARBA00011033"/>
    </source>
</evidence>
<evidence type="ECO:0000313" key="9">
    <source>
        <dbReference type="Proteomes" id="UP000189704"/>
    </source>
</evidence>
<evidence type="ECO:0000313" key="10">
    <source>
        <dbReference type="RefSeq" id="XP_008046150.2"/>
    </source>
</evidence>
<gene>
    <name evidence="10" type="primary">IFNK</name>
</gene>
<dbReference type="GO" id="GO:0005615">
    <property type="term" value="C:extracellular space"/>
    <property type="evidence" value="ECO:0007669"/>
    <property type="project" value="UniProtKB-KW"/>
</dbReference>
<keyword evidence="3 7" id="KW-0202">Cytokine</keyword>
<dbReference type="PANTHER" id="PTHR11691">
    <property type="entry name" value="TYPE I INTERFERON"/>
    <property type="match status" value="1"/>
</dbReference>
<evidence type="ECO:0000256" key="5">
    <source>
        <dbReference type="ARBA" id="ARBA00023118"/>
    </source>
</evidence>
<dbReference type="Gene3D" id="1.20.1250.10">
    <property type="match status" value="1"/>
</dbReference>
<feature type="transmembrane region" description="Helical" evidence="8">
    <location>
        <begin position="47"/>
        <end position="71"/>
    </location>
</feature>